<dbReference type="HAMAP" id="MF_00036_B">
    <property type="entry name" value="Ala_tRNA_synth_B"/>
    <property type="match status" value="1"/>
</dbReference>
<feature type="binding site" evidence="15">
    <location>
        <position position="932"/>
    </location>
    <ligand>
        <name>Zn(2+)</name>
        <dbReference type="ChEBI" id="CHEBI:29105"/>
    </ligand>
</feature>
<comment type="catalytic activity">
    <reaction evidence="13 15">
        <text>tRNA(Ala) + L-alanine + ATP = L-alanyl-tRNA(Ala) + AMP + diphosphate</text>
        <dbReference type="Rhea" id="RHEA:12540"/>
        <dbReference type="Rhea" id="RHEA-COMP:9657"/>
        <dbReference type="Rhea" id="RHEA-COMP:9923"/>
        <dbReference type="ChEBI" id="CHEBI:30616"/>
        <dbReference type="ChEBI" id="CHEBI:33019"/>
        <dbReference type="ChEBI" id="CHEBI:57972"/>
        <dbReference type="ChEBI" id="CHEBI:78442"/>
        <dbReference type="ChEBI" id="CHEBI:78497"/>
        <dbReference type="ChEBI" id="CHEBI:456215"/>
        <dbReference type="EC" id="6.1.1.7"/>
    </reaction>
</comment>
<evidence type="ECO:0000256" key="11">
    <source>
        <dbReference type="ARBA" id="ARBA00023128"/>
    </source>
</evidence>
<evidence type="ECO:0000256" key="15">
    <source>
        <dbReference type="HAMAP-Rule" id="MF_03133"/>
    </source>
</evidence>
<name>A0A9P7QWT5_9PEZI</name>
<dbReference type="SUPFAM" id="SSF50447">
    <property type="entry name" value="Translation proteins"/>
    <property type="match status" value="1"/>
</dbReference>
<dbReference type="InterPro" id="IPR023033">
    <property type="entry name" value="Ala_tRNA_ligase_euk/bac"/>
</dbReference>
<keyword evidence="4 15" id="KW-0436">Ligase</keyword>
<dbReference type="GO" id="GO:0004813">
    <property type="term" value="F:alanine-tRNA ligase activity"/>
    <property type="evidence" value="ECO:0007669"/>
    <property type="project" value="UniProtKB-UniRule"/>
</dbReference>
<comment type="subunit">
    <text evidence="15">Monomer.</text>
</comment>
<evidence type="ECO:0000256" key="8">
    <source>
        <dbReference type="ARBA" id="ARBA00022840"/>
    </source>
</evidence>
<dbReference type="FunFam" id="3.30.930.10:FF:000011">
    <property type="entry name" value="Alanine--tRNA ligase, cytoplasmic"/>
    <property type="match status" value="1"/>
</dbReference>
<keyword evidence="2 15" id="KW-0963">Cytoplasm</keyword>
<dbReference type="InterPro" id="IPR012947">
    <property type="entry name" value="tRNA_SAD"/>
</dbReference>
<evidence type="ECO:0000256" key="17">
    <source>
        <dbReference type="SAM" id="MobiDB-lite"/>
    </source>
</evidence>
<dbReference type="GO" id="GO:0005739">
    <property type="term" value="C:mitochondrion"/>
    <property type="evidence" value="ECO:0007669"/>
    <property type="project" value="UniProtKB-SubCell"/>
</dbReference>
<dbReference type="Gene3D" id="3.10.310.40">
    <property type="match status" value="1"/>
</dbReference>
<gene>
    <name evidence="15" type="primary">ALA1</name>
    <name evidence="19" type="ORF">JMJ77_004110</name>
</gene>
<keyword evidence="20" id="KW-1185">Reference proteome</keyword>
<comment type="subcellular location">
    <subcellularLocation>
        <location evidence="15">Mitochondrion</location>
    </subcellularLocation>
    <subcellularLocation>
        <location evidence="15">Cytoplasm</location>
    </subcellularLocation>
</comment>
<dbReference type="Pfam" id="PF01411">
    <property type="entry name" value="tRNA-synt_2c"/>
    <property type="match status" value="1"/>
</dbReference>
<keyword evidence="12 15" id="KW-0030">Aminoacyl-tRNA synthetase</keyword>
<comment type="domain">
    <text evidence="15">Consists of three domains; the N-terminal catalytic domain, the editing domain and the C-terminal C-Ala domain. The editing domain removes incorrectly charged amino acids, while the C-Ala domain, along with tRNA(Ala), serves as a bridge to cooperatively bring together the editing and aminoacylation centers thus stimulating deacylation of misacylated tRNAs.</text>
</comment>
<feature type="region of interest" description="Disordered" evidence="17">
    <location>
        <begin position="140"/>
        <end position="191"/>
    </location>
</feature>
<dbReference type="PANTHER" id="PTHR11777:SF9">
    <property type="entry name" value="ALANINE--TRNA LIGASE, CYTOPLASMIC"/>
    <property type="match status" value="1"/>
</dbReference>
<dbReference type="AlphaFoldDB" id="A0A9P7QWT5"/>
<keyword evidence="11 15" id="KW-0496">Mitochondrion</keyword>
<dbReference type="Gene3D" id="2.40.30.130">
    <property type="match status" value="1"/>
</dbReference>
<protein>
    <recommendedName>
        <fullName evidence="15">Alanine--tRNA ligase</fullName>
        <ecNumber evidence="15">6.1.1.7</ecNumber>
    </recommendedName>
    <alternativeName>
        <fullName evidence="15">Alanyl-tRNA synthetase</fullName>
        <shortName evidence="15">AlaRS</shortName>
    </alternativeName>
</protein>
<dbReference type="PRINTS" id="PR00980">
    <property type="entry name" value="TRNASYNTHALA"/>
</dbReference>
<keyword evidence="10 15" id="KW-0648">Protein biosynthesis</keyword>
<accession>A0A9P7QWT5</accession>
<dbReference type="EC" id="6.1.1.7" evidence="15"/>
<evidence type="ECO:0000256" key="2">
    <source>
        <dbReference type="ARBA" id="ARBA00022490"/>
    </source>
</evidence>
<dbReference type="GO" id="GO:0008270">
    <property type="term" value="F:zinc ion binding"/>
    <property type="evidence" value="ECO:0007669"/>
    <property type="project" value="UniProtKB-UniRule"/>
</dbReference>
<comment type="caution">
    <text evidence="19">The sequence shown here is derived from an EMBL/GenBank/DDBJ whole genome shotgun (WGS) entry which is preliminary data.</text>
</comment>
<dbReference type="PANTHER" id="PTHR11777">
    <property type="entry name" value="ALANYL-TRNA SYNTHETASE"/>
    <property type="match status" value="1"/>
</dbReference>
<evidence type="ECO:0000313" key="20">
    <source>
        <dbReference type="Proteomes" id="UP000699042"/>
    </source>
</evidence>
<dbReference type="GO" id="GO:0002161">
    <property type="term" value="F:aminoacyl-tRNA deacylase activity"/>
    <property type="evidence" value="ECO:0007669"/>
    <property type="project" value="TreeGrafter"/>
</dbReference>
<dbReference type="InterPro" id="IPR050058">
    <property type="entry name" value="Ala-tRNA_ligase"/>
</dbReference>
<evidence type="ECO:0000256" key="1">
    <source>
        <dbReference type="ARBA" id="ARBA00008429"/>
    </source>
</evidence>
<comment type="function">
    <text evidence="14 15">Catalyzes the attachment of alanine to tRNA(Ala) in a two-step reaction: alanine is first activated by ATP to form Ala-AMP and then transferred to the acceptor end of tRNA(Ala). Also edits incorrectly charged tRNA(Ala) via its editing domain.</text>
</comment>
<proteinExistence type="inferred from homology"/>
<dbReference type="InterPro" id="IPR018164">
    <property type="entry name" value="Ala-tRNA-synth_IIc_N"/>
</dbReference>
<keyword evidence="6 15" id="KW-0547">Nucleotide-binding</keyword>
<keyword evidence="8 15" id="KW-0067">ATP-binding</keyword>
<evidence type="ECO:0000256" key="5">
    <source>
        <dbReference type="ARBA" id="ARBA00022723"/>
    </source>
</evidence>
<keyword evidence="5 15" id="KW-0479">Metal-binding</keyword>
<dbReference type="SUPFAM" id="SSF101353">
    <property type="entry name" value="Putative anticodon-binding domain of alanyl-tRNA synthetase (AlaRS)"/>
    <property type="match status" value="1"/>
</dbReference>
<evidence type="ECO:0000256" key="14">
    <source>
        <dbReference type="ARBA" id="ARBA00055137"/>
    </source>
</evidence>
<dbReference type="InterPro" id="IPR002318">
    <property type="entry name" value="Ala-tRNA-lgiase_IIc"/>
</dbReference>
<dbReference type="InterPro" id="IPR045864">
    <property type="entry name" value="aa-tRNA-synth_II/BPL/LPL"/>
</dbReference>
<dbReference type="InterPro" id="IPR018162">
    <property type="entry name" value="Ala-tRNA-ligase_IIc_anticod-bd"/>
</dbReference>
<evidence type="ECO:0000256" key="3">
    <source>
        <dbReference type="ARBA" id="ARBA00022555"/>
    </source>
</evidence>
<feature type="binding site" evidence="15">
    <location>
        <position position="817"/>
    </location>
    <ligand>
        <name>Zn(2+)</name>
        <dbReference type="ChEBI" id="CHEBI:29105"/>
    </ligand>
</feature>
<feature type="region of interest" description="Disordered" evidence="17">
    <location>
        <begin position="1130"/>
        <end position="1153"/>
    </location>
</feature>
<sequence length="1169" mass="128905">MRRGRMTLATANAAVLVRGARAQARSSLAFSCGGRSSLEHRLRLPGSSGAFVLALTHSCRSFHDRSTTGPPAPAPATATAPDLDHHHHPSPHPHLHLHHHHHPQPGPPPLSPQLSLSRPLPLPLARTPLPLLPRSNAAAALASSSSRQKSHSCADPDKTSSLPSSPSTNTFSKRTRASVGSTTDTHSPSGLIASSATFPYRRFHSTSTLPTAVMAEPKWPGAVVRKTFLEFFEKRGHTIVPSSSVVPHNDPTLLFTNAGMNQFKPIFLGTISKSDPMYPLKRATDSQKCIRAGGKHNDLDDVGKDSYHHTFFEMLGNWSFGDYFKKEAIEMSWELLTKVYGLDPARLYVSYFEGNPEMGLEPDLEAKSLWQSVGVPDDHILPGNMKDNFWEMGDQGPCGPCSEVHYDKVGGGRNAAHLVNEDDPMVVEIWNNVFIQYDRQADKSLKSLPAKHVDTGMGFERLVSALQDTVSNYATDIFTPLFKRIEEVTGARPYTDKYGADDADGIDTAYRVIADHIRLLTFSMSDGAVPNNDGRGYVLRRVLRRGVRYARKYFNAEIGSFFSKILPALVDQMGEQFPEIVKKQQDIIEILDEEEAAFARTLDRGEAQFEKFANAAIKKGEKKLTGAEVWRLYDTFGFPVDLTKLMAEERKLDIDDEEVKVAQEKAREASKVVKNAAQTFAKLNVHQIAELEQQLNIARTDDEAKFVKGDSKAKVQLIYDGKGFIKSTEGIAENTPLGLLLDKTNFYAESGGQVADSGRIVIDGVAEFKVLDVQNFGGYIVHSGYLEDGNLSSGNEVICEYDELRRSPIRNNHTGTHILNHSLREVLGDDINQKGSLVDNEKLRFDFSHKTGVTIPELKKIEDFSNAYIRQNGKIYSKEVDLDLAKGIEGVRAVFGETYPNPVRVVSVGVDVDTLLANPKNAEWRKVSVEFCGGTHVEQTGLIKDLVIVEESGIAKGIRRIIAYTGDAAHQVQREAAEFSKRLDALEALAFGPEKEQEIKSTQHALNQLTISTLTKEDIKKRFDKIVKSVTDEQKKRQKAESKTALDTVAAHFEKNKDSKWFVGQLPISANAKAIGEVVKHFQSKDKERSVYLFGGSKNEGAVAHGVYVGTHLSSQGVTAEQWASQVSGVIGGKSGGKEPTRQGQGTNAEKLDEAVAEAEKWLKEKLNI</sequence>
<feature type="binding site" evidence="15">
    <location>
        <position position="813"/>
    </location>
    <ligand>
        <name>Zn(2+)</name>
        <dbReference type="ChEBI" id="CHEBI:29105"/>
    </ligand>
</feature>
<comment type="similarity">
    <text evidence="1">Belongs to the class-II aminoacyl-tRNA synthetase family. Alax-L subfamily.</text>
</comment>
<evidence type="ECO:0000256" key="9">
    <source>
        <dbReference type="ARBA" id="ARBA00022884"/>
    </source>
</evidence>
<dbReference type="CDD" id="cd00673">
    <property type="entry name" value="AlaRS_core"/>
    <property type="match status" value="1"/>
</dbReference>
<dbReference type="SMART" id="SM00863">
    <property type="entry name" value="tRNA_SAD"/>
    <property type="match status" value="1"/>
</dbReference>
<dbReference type="GO" id="GO:0000049">
    <property type="term" value="F:tRNA binding"/>
    <property type="evidence" value="ECO:0007669"/>
    <property type="project" value="UniProtKB-KW"/>
</dbReference>
<feature type="compositionally biased region" description="Low complexity" evidence="17">
    <location>
        <begin position="112"/>
        <end position="122"/>
    </location>
</feature>
<dbReference type="Pfam" id="PF07973">
    <property type="entry name" value="tRNA_SAD"/>
    <property type="match status" value="1"/>
</dbReference>
<dbReference type="FunFam" id="3.10.310.40:FF:000003">
    <property type="entry name" value="Alanine--tRNA ligase"/>
    <property type="match status" value="1"/>
</dbReference>
<dbReference type="Proteomes" id="UP000699042">
    <property type="component" value="Unassembled WGS sequence"/>
</dbReference>
<feature type="coiled-coil region" evidence="16">
    <location>
        <begin position="645"/>
        <end position="679"/>
    </location>
</feature>
<dbReference type="Gene3D" id="3.30.980.10">
    <property type="entry name" value="Threonyl-trna Synthetase, Chain A, domain 2"/>
    <property type="match status" value="1"/>
</dbReference>
<keyword evidence="3 15" id="KW-0820">tRNA-binding</keyword>
<dbReference type="PROSITE" id="PS50860">
    <property type="entry name" value="AA_TRNA_LIGASE_II_ALA"/>
    <property type="match status" value="1"/>
</dbReference>
<dbReference type="SUPFAM" id="SSF55186">
    <property type="entry name" value="ThrRS/AlaRS common domain"/>
    <property type="match status" value="1"/>
</dbReference>
<evidence type="ECO:0000256" key="16">
    <source>
        <dbReference type="SAM" id="Coils"/>
    </source>
</evidence>
<feature type="region of interest" description="Disordered" evidence="17">
    <location>
        <begin position="62"/>
        <end position="122"/>
    </location>
</feature>
<dbReference type="Gene3D" id="3.30.930.10">
    <property type="entry name" value="Bira Bifunctional Protein, Domain 2"/>
    <property type="match status" value="1"/>
</dbReference>
<dbReference type="FunFam" id="3.30.980.10:FF:000004">
    <property type="entry name" value="Alanine--tRNA ligase, cytoplasmic"/>
    <property type="match status" value="1"/>
</dbReference>
<reference evidence="19" key="1">
    <citation type="submission" date="2021-05" db="EMBL/GenBank/DDBJ databases">
        <title>Comparative genomics of three Colletotrichum scovillei strains and genetic complementation revealed genes involved fungal growth and virulence on chili pepper.</title>
        <authorList>
            <person name="Hsieh D.-K."/>
            <person name="Chuang S.-C."/>
            <person name="Chen C.-Y."/>
            <person name="Chao Y.-T."/>
            <person name="Lu M.-Y.J."/>
            <person name="Lee M.-H."/>
            <person name="Shih M.-C."/>
        </authorList>
    </citation>
    <scope>NUCLEOTIDE SEQUENCE</scope>
    <source>
        <strain evidence="19">Coll-153</strain>
    </source>
</reference>
<dbReference type="Pfam" id="PF02272">
    <property type="entry name" value="DHHA1"/>
    <property type="match status" value="1"/>
</dbReference>
<feature type="binding site" evidence="15">
    <location>
        <position position="936"/>
    </location>
    <ligand>
        <name>Zn(2+)</name>
        <dbReference type="ChEBI" id="CHEBI:29105"/>
    </ligand>
</feature>
<dbReference type="GO" id="GO:0005524">
    <property type="term" value="F:ATP binding"/>
    <property type="evidence" value="ECO:0007669"/>
    <property type="project" value="UniProtKB-UniRule"/>
</dbReference>
<dbReference type="InterPro" id="IPR003156">
    <property type="entry name" value="DHHA1_dom"/>
</dbReference>
<keyword evidence="16" id="KW-0175">Coiled coil</keyword>
<dbReference type="InterPro" id="IPR018163">
    <property type="entry name" value="Thr/Ala-tRNA-synth_IIc_edit"/>
</dbReference>
<organism evidence="19 20">
    <name type="scientific">Colletotrichum scovillei</name>
    <dbReference type="NCBI Taxonomy" id="1209932"/>
    <lineage>
        <taxon>Eukaryota</taxon>
        <taxon>Fungi</taxon>
        <taxon>Dikarya</taxon>
        <taxon>Ascomycota</taxon>
        <taxon>Pezizomycotina</taxon>
        <taxon>Sordariomycetes</taxon>
        <taxon>Hypocreomycetidae</taxon>
        <taxon>Glomerellales</taxon>
        <taxon>Glomerellaceae</taxon>
        <taxon>Colletotrichum</taxon>
        <taxon>Colletotrichum acutatum species complex</taxon>
    </lineage>
</organism>
<evidence type="ECO:0000256" key="6">
    <source>
        <dbReference type="ARBA" id="ARBA00022741"/>
    </source>
</evidence>
<evidence type="ECO:0000256" key="4">
    <source>
        <dbReference type="ARBA" id="ARBA00022598"/>
    </source>
</evidence>
<feature type="compositionally biased region" description="Basic residues" evidence="17">
    <location>
        <begin position="86"/>
        <end position="103"/>
    </location>
</feature>
<evidence type="ECO:0000256" key="12">
    <source>
        <dbReference type="ARBA" id="ARBA00023146"/>
    </source>
</evidence>
<evidence type="ECO:0000259" key="18">
    <source>
        <dbReference type="PROSITE" id="PS50860"/>
    </source>
</evidence>
<evidence type="ECO:0000256" key="10">
    <source>
        <dbReference type="ARBA" id="ARBA00022917"/>
    </source>
</evidence>
<dbReference type="GO" id="GO:0070143">
    <property type="term" value="P:mitochondrial alanyl-tRNA aminoacylation"/>
    <property type="evidence" value="ECO:0007669"/>
    <property type="project" value="UniProtKB-UniRule"/>
</dbReference>
<feature type="compositionally biased region" description="Low complexity" evidence="17">
    <location>
        <begin position="159"/>
        <end position="172"/>
    </location>
</feature>
<dbReference type="NCBIfam" id="TIGR00344">
    <property type="entry name" value="alaS"/>
    <property type="match status" value="1"/>
</dbReference>
<dbReference type="InterPro" id="IPR018165">
    <property type="entry name" value="Ala-tRNA-synth_IIc_core"/>
</dbReference>
<dbReference type="EMBL" id="JAESDN010000010">
    <property type="protein sequence ID" value="KAG7044648.1"/>
    <property type="molecule type" value="Genomic_DNA"/>
</dbReference>
<feature type="domain" description="Alanyl-transfer RNA synthetases family profile" evidence="18">
    <location>
        <begin position="219"/>
        <end position="975"/>
    </location>
</feature>
<dbReference type="FunFam" id="2.40.30.130:FF:000004">
    <property type="entry name" value="Alanine--tRNA ligase"/>
    <property type="match status" value="1"/>
</dbReference>
<evidence type="ECO:0000313" key="19">
    <source>
        <dbReference type="EMBL" id="KAG7044648.1"/>
    </source>
</evidence>
<evidence type="ECO:0000256" key="7">
    <source>
        <dbReference type="ARBA" id="ARBA00022833"/>
    </source>
</evidence>
<dbReference type="InterPro" id="IPR059090">
    <property type="entry name" value="ALA1_helical"/>
</dbReference>
<keyword evidence="7 15" id="KW-0862">Zinc</keyword>
<keyword evidence="9 15" id="KW-0694">RNA-binding</keyword>
<dbReference type="Pfam" id="PF26023">
    <property type="entry name" value="ALA1"/>
    <property type="match status" value="1"/>
</dbReference>
<feature type="compositionally biased region" description="Low complexity" evidence="17">
    <location>
        <begin position="140"/>
        <end position="151"/>
    </location>
</feature>
<comment type="cofactor">
    <cofactor evidence="15">
        <name>Zn(2+)</name>
        <dbReference type="ChEBI" id="CHEBI:29105"/>
    </cofactor>
    <text evidence="15">Binds 1 zinc ion per subunit.</text>
</comment>
<evidence type="ECO:0000256" key="13">
    <source>
        <dbReference type="ARBA" id="ARBA00048300"/>
    </source>
</evidence>
<dbReference type="SUPFAM" id="SSF55681">
    <property type="entry name" value="Class II aaRS and biotin synthetases"/>
    <property type="match status" value="1"/>
</dbReference>
<dbReference type="InterPro" id="IPR009000">
    <property type="entry name" value="Transl_B-barrel_sf"/>
</dbReference>
<feature type="compositionally biased region" description="Polar residues" evidence="17">
    <location>
        <begin position="178"/>
        <end position="191"/>
    </location>
</feature>